<reference evidence="5 6" key="1">
    <citation type="journal article" date="2015" name="Genome Announc.">
        <title>Genome Assemblies of Three Soil-Associated Devosia species: D. insulae, D. limi, and D. soli.</title>
        <authorList>
            <person name="Hassan Y.I."/>
            <person name="Lepp D."/>
            <person name="Zhou T."/>
        </authorList>
    </citation>
    <scope>NUCLEOTIDE SEQUENCE [LARGE SCALE GENOMIC DNA]</scope>
    <source>
        <strain evidence="5 6">DS-56</strain>
    </source>
</reference>
<keyword evidence="6" id="KW-1185">Reference proteome</keyword>
<name>A0A1E5XJR9_9HYPH</name>
<dbReference type="Gene3D" id="3.10.105.10">
    <property type="entry name" value="Dipeptide-binding Protein, Domain 3"/>
    <property type="match status" value="1"/>
</dbReference>
<dbReference type="SUPFAM" id="SSF53850">
    <property type="entry name" value="Periplasmic binding protein-like II"/>
    <property type="match status" value="1"/>
</dbReference>
<dbReference type="AlphaFoldDB" id="A0A1E5XJR9"/>
<comment type="similarity">
    <text evidence="2">Belongs to the bacterial solute-binding protein 5 family.</text>
</comment>
<dbReference type="PIRSF" id="PIRSF002741">
    <property type="entry name" value="MppA"/>
    <property type="match status" value="1"/>
</dbReference>
<keyword evidence="3" id="KW-0732">Signal</keyword>
<evidence type="ECO:0000256" key="2">
    <source>
        <dbReference type="ARBA" id="ARBA00005695"/>
    </source>
</evidence>
<dbReference type="GO" id="GO:0043190">
    <property type="term" value="C:ATP-binding cassette (ABC) transporter complex"/>
    <property type="evidence" value="ECO:0007669"/>
    <property type="project" value="InterPro"/>
</dbReference>
<evidence type="ECO:0000313" key="6">
    <source>
        <dbReference type="Proteomes" id="UP000095463"/>
    </source>
</evidence>
<feature type="chain" id="PRO_5009190185" evidence="3">
    <location>
        <begin position="28"/>
        <end position="529"/>
    </location>
</feature>
<evidence type="ECO:0000313" key="5">
    <source>
        <dbReference type="EMBL" id="OEO28838.1"/>
    </source>
</evidence>
<feature type="domain" description="Solute-binding protein family 5" evidence="4">
    <location>
        <begin position="77"/>
        <end position="407"/>
    </location>
</feature>
<comment type="caution">
    <text evidence="5">The sequence shown here is derived from an EMBL/GenBank/DDBJ whole genome shotgun (WGS) entry which is preliminary data.</text>
</comment>
<dbReference type="EMBL" id="LAJE02000353">
    <property type="protein sequence ID" value="OEO28838.1"/>
    <property type="molecule type" value="Genomic_DNA"/>
</dbReference>
<dbReference type="Gene3D" id="3.40.190.10">
    <property type="entry name" value="Periplasmic binding protein-like II"/>
    <property type="match status" value="1"/>
</dbReference>
<evidence type="ECO:0000259" key="4">
    <source>
        <dbReference type="Pfam" id="PF00496"/>
    </source>
</evidence>
<dbReference type="OrthoDB" id="9803988at2"/>
<gene>
    <name evidence="5" type="ORF">VW23_002820</name>
</gene>
<dbReference type="InterPro" id="IPR039424">
    <property type="entry name" value="SBP_5"/>
</dbReference>
<dbReference type="PANTHER" id="PTHR30290">
    <property type="entry name" value="PERIPLASMIC BINDING COMPONENT OF ABC TRANSPORTER"/>
    <property type="match status" value="1"/>
</dbReference>
<dbReference type="InterPro" id="IPR000914">
    <property type="entry name" value="SBP_5_dom"/>
</dbReference>
<feature type="signal peptide" evidence="3">
    <location>
        <begin position="1"/>
        <end position="27"/>
    </location>
</feature>
<protein>
    <submittedName>
        <fullName evidence="5">Peptide ABC transporter substrate-binding protein</fullName>
    </submittedName>
</protein>
<accession>A0A1E5XJR9</accession>
<evidence type="ECO:0000256" key="1">
    <source>
        <dbReference type="ARBA" id="ARBA00004418"/>
    </source>
</evidence>
<organism evidence="5 6">
    <name type="scientific">Devosia insulae DS-56</name>
    <dbReference type="NCBI Taxonomy" id="1116389"/>
    <lineage>
        <taxon>Bacteria</taxon>
        <taxon>Pseudomonadati</taxon>
        <taxon>Pseudomonadota</taxon>
        <taxon>Alphaproteobacteria</taxon>
        <taxon>Hyphomicrobiales</taxon>
        <taxon>Devosiaceae</taxon>
        <taxon>Devosia</taxon>
    </lineage>
</organism>
<dbReference type="RefSeq" id="WP_069911872.1">
    <property type="nucleotide sequence ID" value="NZ_LAJE02000353.1"/>
</dbReference>
<dbReference type="Gene3D" id="3.90.76.10">
    <property type="entry name" value="Dipeptide-binding Protein, Domain 1"/>
    <property type="match status" value="1"/>
</dbReference>
<dbReference type="CDD" id="cd00995">
    <property type="entry name" value="PBP2_NikA_DppA_OppA_like"/>
    <property type="match status" value="1"/>
</dbReference>
<dbReference type="GO" id="GO:1904680">
    <property type="term" value="F:peptide transmembrane transporter activity"/>
    <property type="evidence" value="ECO:0007669"/>
    <property type="project" value="TreeGrafter"/>
</dbReference>
<dbReference type="Proteomes" id="UP000095463">
    <property type="component" value="Unassembled WGS sequence"/>
</dbReference>
<dbReference type="InterPro" id="IPR030678">
    <property type="entry name" value="Peptide/Ni-bd"/>
</dbReference>
<proteinExistence type="inferred from homology"/>
<dbReference type="Pfam" id="PF00496">
    <property type="entry name" value="SBP_bac_5"/>
    <property type="match status" value="1"/>
</dbReference>
<sequence>MRLRTLRSALVLTTTLLAPMLALPALAETGKTISGGFDVGPGGFPGNFNPLAATAGLTWLSVYYEPLVIYNADLTAIVGDLAQSFEISADQKTYSFKLTSETWHDGEAFTAADVKFTLEAAKNGDTGSVFAARLGAIESIATPDDRTVVLTLSAPNAGLLDTLTKIMMLPEHALGKVPPADLAKSTWWSTTPVGTGAFKFSQYVTDQYVEVVADEDYRGGRPAVDKLINRYFENSAAAVAALRAGEIQFTYVEADDVATFSGNDQFKVIEGPSFVVNYVGFNQEVPFWKDLKVRQAVMYAIDRKAIIETLYNGAATEANCGYVAAQFVPAGIEPYAYDPEKAKALLAEAGWAEINGDKPITILTYYNNPLSTNVLAAIQAMLAQVGINIVPRAVDSPTYNATVLAAEPNFADFPLIYAGLQDGPEPSNINVGLNESMIPPAGTNALRIRMPEVSAAFDAALGETDASKRDARYQTVCQTMNANLPWATMWVANRYGVASTSLEHFVWTPAPGGGPFDADPEKWDLGNAQ</sequence>
<dbReference type="GO" id="GO:0015833">
    <property type="term" value="P:peptide transport"/>
    <property type="evidence" value="ECO:0007669"/>
    <property type="project" value="TreeGrafter"/>
</dbReference>
<dbReference type="GO" id="GO:0030288">
    <property type="term" value="C:outer membrane-bounded periplasmic space"/>
    <property type="evidence" value="ECO:0007669"/>
    <property type="project" value="UniProtKB-ARBA"/>
</dbReference>
<comment type="subcellular location">
    <subcellularLocation>
        <location evidence="1">Periplasm</location>
    </subcellularLocation>
</comment>
<evidence type="ECO:0000256" key="3">
    <source>
        <dbReference type="SAM" id="SignalP"/>
    </source>
</evidence>